<dbReference type="GO" id="GO:0005524">
    <property type="term" value="F:ATP binding"/>
    <property type="evidence" value="ECO:0007669"/>
    <property type="project" value="UniProtKB-KW"/>
</dbReference>
<dbReference type="InterPro" id="IPR003593">
    <property type="entry name" value="AAA+_ATPase"/>
</dbReference>
<keyword evidence="5" id="KW-0547">Nucleotide-binding</keyword>
<comment type="caution">
    <text evidence="13">The sequence shown here is derived from an EMBL/GenBank/DDBJ whole genome shotgun (WGS) entry which is preliminary data.</text>
</comment>
<dbReference type="InterPro" id="IPR003439">
    <property type="entry name" value="ABC_transporter-like_ATP-bd"/>
</dbReference>
<evidence type="ECO:0000256" key="5">
    <source>
        <dbReference type="ARBA" id="ARBA00022741"/>
    </source>
</evidence>
<evidence type="ECO:0000256" key="8">
    <source>
        <dbReference type="ARBA" id="ARBA00023136"/>
    </source>
</evidence>
<dbReference type="SMART" id="SM00382">
    <property type="entry name" value="AAA"/>
    <property type="match status" value="2"/>
</dbReference>
<feature type="region of interest" description="Disordered" evidence="9">
    <location>
        <begin position="96"/>
        <end position="154"/>
    </location>
</feature>
<feature type="transmembrane region" description="Helical" evidence="10">
    <location>
        <begin position="863"/>
        <end position="883"/>
    </location>
</feature>
<dbReference type="Pfam" id="PF00664">
    <property type="entry name" value="ABC_membrane"/>
    <property type="match status" value="2"/>
</dbReference>
<evidence type="ECO:0000313" key="14">
    <source>
        <dbReference type="Proteomes" id="UP000287166"/>
    </source>
</evidence>
<feature type="transmembrane region" description="Helical" evidence="10">
    <location>
        <begin position="986"/>
        <end position="1005"/>
    </location>
</feature>
<dbReference type="InterPro" id="IPR027417">
    <property type="entry name" value="P-loop_NTPase"/>
</dbReference>
<dbReference type="InterPro" id="IPR036640">
    <property type="entry name" value="ABC1_TM_sf"/>
</dbReference>
<dbReference type="Gene3D" id="3.40.50.300">
    <property type="entry name" value="P-loop containing nucleotide triphosphate hydrolases"/>
    <property type="match status" value="2"/>
</dbReference>
<evidence type="ECO:0000259" key="12">
    <source>
        <dbReference type="PROSITE" id="PS50929"/>
    </source>
</evidence>
<dbReference type="PANTHER" id="PTHR24223:SF456">
    <property type="entry name" value="MULTIDRUG RESISTANCE-ASSOCIATED PROTEIN LETHAL(2)03659"/>
    <property type="match status" value="1"/>
</dbReference>
<feature type="transmembrane region" description="Helical" evidence="10">
    <location>
        <begin position="911"/>
        <end position="939"/>
    </location>
</feature>
<feature type="domain" description="ABC transporter" evidence="11">
    <location>
        <begin position="584"/>
        <end position="806"/>
    </location>
</feature>
<keyword evidence="7 10" id="KW-1133">Transmembrane helix</keyword>
<reference evidence="13 14" key="1">
    <citation type="journal article" date="2018" name="Sci. Rep.">
        <title>Genome sequence of the cauliflower mushroom Sparassis crispa (Hanabiratake) and its association with beneficial usage.</title>
        <authorList>
            <person name="Kiyama R."/>
            <person name="Furutani Y."/>
            <person name="Kawaguchi K."/>
            <person name="Nakanishi T."/>
        </authorList>
    </citation>
    <scope>NUCLEOTIDE SEQUENCE [LARGE SCALE GENOMIC DNA]</scope>
</reference>
<feature type="compositionally biased region" description="Basic and acidic residues" evidence="9">
    <location>
        <begin position="143"/>
        <end position="154"/>
    </location>
</feature>
<feature type="domain" description="ABC transporter" evidence="11">
    <location>
        <begin position="1187"/>
        <end position="1427"/>
    </location>
</feature>
<keyword evidence="3" id="KW-0813">Transport</keyword>
<feature type="compositionally biased region" description="Polar residues" evidence="9">
    <location>
        <begin position="835"/>
        <end position="844"/>
    </location>
</feature>
<dbReference type="InterPro" id="IPR017871">
    <property type="entry name" value="ABC_transporter-like_CS"/>
</dbReference>
<feature type="compositionally biased region" description="Basic and acidic residues" evidence="9">
    <location>
        <begin position="518"/>
        <end position="541"/>
    </location>
</feature>
<dbReference type="InParanoid" id="A0A401GQ48"/>
<keyword evidence="14" id="KW-1185">Reference proteome</keyword>
<accession>A0A401GQ48</accession>
<dbReference type="PROSITE" id="PS50929">
    <property type="entry name" value="ABC_TM1F"/>
    <property type="match status" value="2"/>
</dbReference>
<dbReference type="SUPFAM" id="SSF90123">
    <property type="entry name" value="ABC transporter transmembrane region"/>
    <property type="match status" value="2"/>
</dbReference>
<feature type="transmembrane region" description="Helical" evidence="10">
    <location>
        <begin position="414"/>
        <end position="437"/>
    </location>
</feature>
<dbReference type="PROSITE" id="PS50893">
    <property type="entry name" value="ABC_TRANSPORTER_2"/>
    <property type="match status" value="2"/>
</dbReference>
<dbReference type="FunFam" id="1.20.1560.10:FF:000006">
    <property type="entry name" value="ATP-binding cassette, sub-family C (CFTR/MRP), member 9"/>
    <property type="match status" value="1"/>
</dbReference>
<evidence type="ECO:0000256" key="9">
    <source>
        <dbReference type="SAM" id="MobiDB-lite"/>
    </source>
</evidence>
<name>A0A401GQ48_9APHY</name>
<feature type="compositionally biased region" description="Polar residues" evidence="9">
    <location>
        <begin position="103"/>
        <end position="115"/>
    </location>
</feature>
<dbReference type="InterPro" id="IPR050173">
    <property type="entry name" value="ABC_transporter_C-like"/>
</dbReference>
<dbReference type="InterPro" id="IPR011527">
    <property type="entry name" value="ABC1_TM_dom"/>
</dbReference>
<dbReference type="STRING" id="139825.A0A401GQ48"/>
<dbReference type="GeneID" id="38781197"/>
<feature type="domain" description="ABC transmembrane type-1" evidence="12">
    <location>
        <begin position="175"/>
        <end position="473"/>
    </location>
</feature>
<comment type="subcellular location">
    <subcellularLocation>
        <location evidence="1">Membrane</location>
        <topology evidence="1">Multi-pass membrane protein</topology>
    </subcellularLocation>
</comment>
<feature type="transmembrane region" description="Helical" evidence="10">
    <location>
        <begin position="1011"/>
        <end position="1028"/>
    </location>
</feature>
<dbReference type="CDD" id="cd18597">
    <property type="entry name" value="ABC_6TM_YOR1_D1_like"/>
    <property type="match status" value="1"/>
</dbReference>
<feature type="compositionally biased region" description="Basic and acidic residues" evidence="9">
    <location>
        <begin position="118"/>
        <end position="136"/>
    </location>
</feature>
<dbReference type="FunFam" id="3.40.50.300:FF:000997">
    <property type="entry name" value="Multidrug resistance-associated protein 1"/>
    <property type="match status" value="1"/>
</dbReference>
<evidence type="ECO:0000256" key="10">
    <source>
        <dbReference type="SAM" id="Phobius"/>
    </source>
</evidence>
<dbReference type="EMBL" id="BFAD01000006">
    <property type="protein sequence ID" value="GBE84280.1"/>
    <property type="molecule type" value="Genomic_DNA"/>
</dbReference>
<dbReference type="FunFam" id="3.40.50.300:FF:000565">
    <property type="entry name" value="ABC bile acid transporter"/>
    <property type="match status" value="1"/>
</dbReference>
<comment type="similarity">
    <text evidence="2">Belongs to the ABC transporter superfamily. ABCC family. Conjugate transporter (TC 3.A.1.208) subfamily.</text>
</comment>
<feature type="region of interest" description="Disordered" evidence="9">
    <location>
        <begin position="518"/>
        <end position="593"/>
    </location>
</feature>
<gene>
    <name evidence="13" type="ORF">SCP_0602580</name>
</gene>
<evidence type="ECO:0000256" key="7">
    <source>
        <dbReference type="ARBA" id="ARBA00022989"/>
    </source>
</evidence>
<keyword evidence="6" id="KW-0067">ATP-binding</keyword>
<dbReference type="OrthoDB" id="6500128at2759"/>
<feature type="compositionally biased region" description="Basic and acidic residues" evidence="9">
    <location>
        <begin position="580"/>
        <end position="593"/>
    </location>
</feature>
<dbReference type="RefSeq" id="XP_027615193.1">
    <property type="nucleotide sequence ID" value="XM_027759392.1"/>
</dbReference>
<organism evidence="13 14">
    <name type="scientific">Sparassis crispa</name>
    <dbReference type="NCBI Taxonomy" id="139825"/>
    <lineage>
        <taxon>Eukaryota</taxon>
        <taxon>Fungi</taxon>
        <taxon>Dikarya</taxon>
        <taxon>Basidiomycota</taxon>
        <taxon>Agaricomycotina</taxon>
        <taxon>Agaricomycetes</taxon>
        <taxon>Polyporales</taxon>
        <taxon>Sparassidaceae</taxon>
        <taxon>Sparassis</taxon>
    </lineage>
</organism>
<dbReference type="GO" id="GO:0140359">
    <property type="term" value="F:ABC-type transporter activity"/>
    <property type="evidence" value="ECO:0007669"/>
    <property type="project" value="InterPro"/>
</dbReference>
<dbReference type="PANTHER" id="PTHR24223">
    <property type="entry name" value="ATP-BINDING CASSETTE SUB-FAMILY C"/>
    <property type="match status" value="1"/>
</dbReference>
<evidence type="ECO:0000256" key="6">
    <source>
        <dbReference type="ARBA" id="ARBA00022840"/>
    </source>
</evidence>
<evidence type="ECO:0000256" key="4">
    <source>
        <dbReference type="ARBA" id="ARBA00022692"/>
    </source>
</evidence>
<dbReference type="CDD" id="cd18606">
    <property type="entry name" value="ABC_6TM_YOR1_D2_like"/>
    <property type="match status" value="1"/>
</dbReference>
<feature type="transmembrane region" description="Helical" evidence="10">
    <location>
        <begin position="1098"/>
        <end position="1116"/>
    </location>
</feature>
<keyword evidence="8 10" id="KW-0472">Membrane</keyword>
<evidence type="ECO:0000256" key="1">
    <source>
        <dbReference type="ARBA" id="ARBA00004141"/>
    </source>
</evidence>
<sequence length="1452" mass="161503">MYNPFRPPPAPPAFGEGKVVPEEKASYLSRLIFQWVDPLLRVGFSRPLQKEDLWQLPSSRLTGSLGDEVERNFYARCAPEQRPIFLRDALAASEVERTDSRSDNVSSTASRTQDNTIEDEKNISEEKVDPDEKVLEVEQGQSGKDRAKPTEEDKSKKYDGSLLRALHYTFFWRWWIGGILTLLASTLQTTTPLLNKVLLTWLTDSYAWYRIPEAERAAAGLKQPHGLGYGIGLSFGLFVMQEASSLMTNQYMQMTMTTGLTVRTSVIGAIFRKSLRLSGRARQNHSVGQITTMISSDAARLERVTSFAHNLWVGPTQIVIGVGLLIGTLGYSALVGVGVLILGFPFQVICVRAMFIQRKKGVVITDQRVRLLTEVLQGIRFLKFYAWEDFYAQQLGTLREREVYRIRLLGIARASLISILTFVPVLATVLSFITYALSGHELNVAIIFTSLQFFNIIRAPLMFFPMVLAASTDAAVGLRRMSRYLIAEELVDPYTIDPTSEHAIDVEGDFAWETADKSARKPKFDHSSRGEKDEKEKDKKEKREKKEKKKQNAKSGAKKGGFFGRKKEGDLLPTSAQADAHADDEKDDGEKAKEEVPFELKNLTLQVPKGSFVAVVGGIGSGKSSLLQAMIGEMRRNRGRTIFSSSVAYVPQTAWIMNATLRQNIMFGQPEDEEKLHEIIKACCLEPDLRMLPYGEETEIGEKGINLSGGQKARVSLARAAYSDADIILMDDSLSAVDAYVGKAILEECLLTGPLAGKTRVLVTHALHVLDKTDYIYIMDDGVIVEQGTYDDLMHGSLLFSRLMEEYGNLDKEEKEEDALGSKDEKPKTAGYEKQGSQAGQTPLMQEEERITGAVTYATYSRYLRFAGGLVWAPIIIGLLILVQGTQVGNNLFLGFWTAESIPGFHQGDYIAVYTAFGVASSIFAFLLSVAFTVATLFASLNLFKSALKAVLASPVSFYDTTPMGRIMSRLSNDQDTLDTEVSMTAFQLLYTFSSVIGTVALVFYTFPYLGLIFVPLTIFYYLAAIYYRRSSVETKRLDSLMRSALYAAYSETLTGLSTVRAYGAQRRFVKKSEEGLDLENRAYYMTVSIQQWLSTRLDVLGNILVLGIALFASGFRHTVSPSKIGVVLSYTLSITQTFSQLVAYYAQNEQNFNSVERVLHFTDLPSEGDMTTPNDPQPSWPDKGKIEFSNVELAYREGLPLVLKGVSFTVNPSEKVGIVGRTGAGKSSLLQALFRTVNVQGGSIKIDGWNIHDIGLQVLRRRLALVPQDNILFKGTLRENLDPQNTRSDAELISVLQRAWLLPRDGSHDPVAEAKFSLDCAVNDEGSNYSAGEKQLLALCRALVKNSRVIVLDEATSNVDAEMDAKIQKTIQAEFSSSTLLCIAHRLNTIVYYDRVIVMNEGKVQEFDTPLNLFDREDSIFRSLCNEANLTRQDIIRTRASVPDTSNPAAA</sequence>
<feature type="domain" description="ABC transmembrane type-1" evidence="12">
    <location>
        <begin position="875"/>
        <end position="1148"/>
    </location>
</feature>
<dbReference type="GO" id="GO:0016887">
    <property type="term" value="F:ATP hydrolysis activity"/>
    <property type="evidence" value="ECO:0007669"/>
    <property type="project" value="InterPro"/>
</dbReference>
<dbReference type="Proteomes" id="UP000287166">
    <property type="component" value="Unassembled WGS sequence"/>
</dbReference>
<proteinExistence type="inferred from homology"/>
<dbReference type="Pfam" id="PF00005">
    <property type="entry name" value="ABC_tran"/>
    <property type="match status" value="2"/>
</dbReference>
<dbReference type="FunFam" id="1.20.1560.10:FF:000010">
    <property type="entry name" value="Multidrug resistance-associated ABC transporter"/>
    <property type="match status" value="1"/>
</dbReference>
<evidence type="ECO:0000313" key="13">
    <source>
        <dbReference type="EMBL" id="GBE84280.1"/>
    </source>
</evidence>
<dbReference type="CDD" id="cd03250">
    <property type="entry name" value="ABCC_MRP_domain1"/>
    <property type="match status" value="1"/>
</dbReference>
<dbReference type="GO" id="GO:0016020">
    <property type="term" value="C:membrane"/>
    <property type="evidence" value="ECO:0007669"/>
    <property type="project" value="UniProtKB-SubCell"/>
</dbReference>
<keyword evidence="4 10" id="KW-0812">Transmembrane</keyword>
<evidence type="ECO:0000259" key="11">
    <source>
        <dbReference type="PROSITE" id="PS50893"/>
    </source>
</evidence>
<feature type="compositionally biased region" description="Basic residues" evidence="9">
    <location>
        <begin position="542"/>
        <end position="552"/>
    </location>
</feature>
<feature type="compositionally biased region" description="Basic and acidic residues" evidence="9">
    <location>
        <begin position="814"/>
        <end position="828"/>
    </location>
</feature>
<dbReference type="PROSITE" id="PS00211">
    <property type="entry name" value="ABC_TRANSPORTER_1"/>
    <property type="match status" value="2"/>
</dbReference>
<feature type="transmembrane region" description="Helical" evidence="10">
    <location>
        <begin position="457"/>
        <end position="476"/>
    </location>
</feature>
<dbReference type="Gene3D" id="1.20.1560.10">
    <property type="entry name" value="ABC transporter type 1, transmembrane domain"/>
    <property type="match status" value="2"/>
</dbReference>
<evidence type="ECO:0000256" key="3">
    <source>
        <dbReference type="ARBA" id="ARBA00022448"/>
    </source>
</evidence>
<evidence type="ECO:0000256" key="2">
    <source>
        <dbReference type="ARBA" id="ARBA00009726"/>
    </source>
</evidence>
<dbReference type="SUPFAM" id="SSF52540">
    <property type="entry name" value="P-loop containing nucleoside triphosphate hydrolases"/>
    <property type="match status" value="2"/>
</dbReference>
<dbReference type="CDD" id="cd03244">
    <property type="entry name" value="ABCC_MRP_domain2"/>
    <property type="match status" value="1"/>
</dbReference>
<feature type="transmembrane region" description="Helical" evidence="10">
    <location>
        <begin position="318"/>
        <end position="351"/>
    </location>
</feature>
<feature type="region of interest" description="Disordered" evidence="9">
    <location>
        <begin position="814"/>
        <end position="845"/>
    </location>
</feature>
<protein>
    <submittedName>
        <fullName evidence="13">Oligomycin resistance ATP-dependent permease YOR1</fullName>
    </submittedName>
</protein>